<dbReference type="OrthoDB" id="19311at2759"/>
<evidence type="ECO:0000259" key="4">
    <source>
        <dbReference type="PROSITE" id="PS50085"/>
    </source>
</evidence>
<dbReference type="FunFam" id="3.40.50.11210:FF:000001">
    <property type="entry name" value="Ral GTPase-activating protein subunit alpha-1 isoform 1"/>
    <property type="match status" value="1"/>
</dbReference>
<keyword evidence="6" id="KW-1185">Reference proteome</keyword>
<feature type="region of interest" description="Disordered" evidence="3">
    <location>
        <begin position="876"/>
        <end position="908"/>
    </location>
</feature>
<dbReference type="Proteomes" id="UP000233556">
    <property type="component" value="Unassembled WGS sequence"/>
</dbReference>
<dbReference type="PANTHER" id="PTHR10063:SF3">
    <property type="entry name" value="RAL GTPASE-ACTIVATING PROTEIN SUBUNIT ALPHA-1"/>
    <property type="match status" value="1"/>
</dbReference>
<dbReference type="GO" id="GO:0005634">
    <property type="term" value="C:nucleus"/>
    <property type="evidence" value="ECO:0007669"/>
    <property type="project" value="InterPro"/>
</dbReference>
<dbReference type="InterPro" id="IPR035974">
    <property type="entry name" value="Rap/Ran-GAP_sf"/>
</dbReference>
<accession>A0A2I0UJ94</accession>
<dbReference type="InterPro" id="IPR027107">
    <property type="entry name" value="Tuberin/Ral-act_asu"/>
</dbReference>
<feature type="domain" description="Rap-GAP" evidence="4">
    <location>
        <begin position="1795"/>
        <end position="2003"/>
    </location>
</feature>
<feature type="region of interest" description="Disordered" evidence="3">
    <location>
        <begin position="2037"/>
        <end position="2085"/>
    </location>
</feature>
<feature type="region of interest" description="Disordered" evidence="3">
    <location>
        <begin position="339"/>
        <end position="385"/>
    </location>
</feature>
<evidence type="ECO:0000313" key="6">
    <source>
        <dbReference type="Proteomes" id="UP000233556"/>
    </source>
</evidence>
<keyword evidence="2" id="KW-0597">Phosphoprotein</keyword>
<dbReference type="InterPro" id="IPR046859">
    <property type="entry name" value="RGPA/RALGAPB_N"/>
</dbReference>
<feature type="compositionally biased region" description="Low complexity" evidence="3">
    <location>
        <begin position="893"/>
        <end position="908"/>
    </location>
</feature>
<feature type="compositionally biased region" description="Polar residues" evidence="3">
    <location>
        <begin position="366"/>
        <end position="384"/>
    </location>
</feature>
<feature type="compositionally biased region" description="Basic and acidic residues" evidence="3">
    <location>
        <begin position="701"/>
        <end position="714"/>
    </location>
</feature>
<evidence type="ECO:0000256" key="2">
    <source>
        <dbReference type="ARBA" id="ARBA00022553"/>
    </source>
</evidence>
<dbReference type="SUPFAM" id="SSF111347">
    <property type="entry name" value="Rap/Ran-GAP"/>
    <property type="match status" value="1"/>
</dbReference>
<dbReference type="GO" id="GO:0005096">
    <property type="term" value="F:GTPase activator activity"/>
    <property type="evidence" value="ECO:0007669"/>
    <property type="project" value="UniProtKB-KW"/>
</dbReference>
<dbReference type="SUPFAM" id="SSF48371">
    <property type="entry name" value="ARM repeat"/>
    <property type="match status" value="1"/>
</dbReference>
<dbReference type="InterPro" id="IPR000331">
    <property type="entry name" value="Rap/Ran_GAP_dom"/>
</dbReference>
<dbReference type="Pfam" id="PF20412">
    <property type="entry name" value="RALGAPB_N"/>
    <property type="match status" value="1"/>
</dbReference>
<protein>
    <submittedName>
        <fullName evidence="5">Ral gtpase-activating protein subunit alpha-1 isoform x8</fullName>
    </submittedName>
</protein>
<dbReference type="GO" id="GO:0051056">
    <property type="term" value="P:regulation of small GTPase mediated signal transduction"/>
    <property type="evidence" value="ECO:0007669"/>
    <property type="project" value="InterPro"/>
</dbReference>
<feature type="compositionally biased region" description="Basic residues" evidence="3">
    <location>
        <begin position="2067"/>
        <end position="2077"/>
    </location>
</feature>
<feature type="region of interest" description="Disordered" evidence="3">
    <location>
        <begin position="966"/>
        <end position="1004"/>
    </location>
</feature>
<organism evidence="5 6">
    <name type="scientific">Limosa lapponica baueri</name>
    <dbReference type="NCBI Taxonomy" id="1758121"/>
    <lineage>
        <taxon>Eukaryota</taxon>
        <taxon>Metazoa</taxon>
        <taxon>Chordata</taxon>
        <taxon>Craniata</taxon>
        <taxon>Vertebrata</taxon>
        <taxon>Euteleostomi</taxon>
        <taxon>Archelosauria</taxon>
        <taxon>Archosauria</taxon>
        <taxon>Dinosauria</taxon>
        <taxon>Saurischia</taxon>
        <taxon>Theropoda</taxon>
        <taxon>Coelurosauria</taxon>
        <taxon>Aves</taxon>
        <taxon>Neognathae</taxon>
        <taxon>Neoaves</taxon>
        <taxon>Charadriiformes</taxon>
        <taxon>Scolopacidae</taxon>
        <taxon>Limosa</taxon>
    </lineage>
</organism>
<dbReference type="Pfam" id="PF02145">
    <property type="entry name" value="Rap_GAP"/>
    <property type="match status" value="1"/>
</dbReference>
<evidence type="ECO:0000313" key="5">
    <source>
        <dbReference type="EMBL" id="PKU46124.1"/>
    </source>
</evidence>
<proteinExistence type="predicted"/>
<dbReference type="PROSITE" id="PS50085">
    <property type="entry name" value="RAPGAP"/>
    <property type="match status" value="1"/>
</dbReference>
<feature type="region of interest" description="Disordered" evidence="3">
    <location>
        <begin position="691"/>
        <end position="751"/>
    </location>
</feature>
<reference evidence="6" key="2">
    <citation type="submission" date="2017-12" db="EMBL/GenBank/DDBJ databases">
        <title>Genome sequence of the Bar-tailed Godwit (Limosa lapponica baueri).</title>
        <authorList>
            <person name="Lima N.C.B."/>
            <person name="Parody-Merino A.M."/>
            <person name="Battley P.F."/>
            <person name="Fidler A.E."/>
            <person name="Prosdocimi F."/>
        </authorList>
    </citation>
    <scope>NUCLEOTIDE SEQUENCE [LARGE SCALE GENOMIC DNA]</scope>
</reference>
<sequence>MFSKKPHGDVRKSTQKVLDTRKDPLTRLKHLRVLIENAESIDLKQFFDLHFSHIYYVFFENFVTIEVGLKQKGHKSQREELDSILFIFEKILQLLPERIHQRWQFHSIGLILKKLLHTGNSLKIRREGVRLFLLWLQALQNNCSREQLWMFSCLIPGFSSPQSEYGPRTLDNLINPPLNVQETQVTIEEITPLVPPQSGDKGQEDLTSYFLEALLKYIVIQVKSLEWKNKENQEKGFSFLFSNFKKYYLPSIFPNICKETSLYNPILDIPQMRPKPHYIMVKKDAETNEAIYCTKEPFIKARVIVIRWLVSFWLEPKPHTGPHIPGMEGENVPKNIQRAAASMASREDSKNDSTDKQDRNVEPEQSHSNTSTLTEREPSSSSLCSIDEEHLTDIEIVRKVFSSKRSNVNFLTEIFRQAFLLPICEAAAMRKVVKVYQEWIQQEDKPLFMKEPEEVMQCTTADCDESVVDHNSSEKAKEREEEKGMNSSHVRNSNWARNGCYEDTLHKMSEIDTEEQNVRAGVQSVLQVFIINSSNIFFLEPANEIKALLDEHTDMCKRILNIYRHMVVQVTMDKKTWEQMLLVLLRVTESVLKIPPQTFLQYQGRKNSTLAGRLAGPLFQTLIVAWIKANLNVYISRELWDDLLSVMSSLTYWEELATEWSLTMETLTKVLARNLYSLDLSDLPLDKLSEQKQKKHKGKGVGHEFPKSSVDKSFSRGWSRDQPGQAPMRQRSATTTGSPGTEKARSIVRQKTVDIDDAQILPRPPRVRHFSQSEDAPSEVFGVLNEEQPLPRSSSTSDILEPFAVERAKANREDMSQKLHPIDSDIGSSNTNVPDLMDEFIAERLRSGSALNVTRRGSSPGSLEVPKDLPDILNKQNQMRPIDDPGVPSEWTSPASAGSSDLISSDSHSDSFSAFQYDGRKFENFSFGTEAGTPASADVDAISGQQQSAEEQEVASLTTLHIDSETSSLNQQPLSAEAATITGSESASPIQSALGSRSQTPSPATLHADHIEQKDLQLDEKLHHSVLQTPDDLETSEFPSECCSVMAGGTLTGWHADVATVMWRRMLGILGDVNSIMDPEIHAQVFDYLCELWQNLAKIRDNLGISTDNLTSPSPPVLIPPLRILTPWLFKATMLTDKYKQGKLHAYKLICKTMKRRQDVSPNRDFLTHFYNIMHCGLLHVDQDIVNTIIKHCSPQFFSLGLPGATMLIMDFIVAAGRVAASSFLNAPRVEAQVLLGSLVCFPNLYHELPALHPNIPDIAVSQFTDVKELIIKTVLSSAREEPSGPARCVALCSLGIWICEELVHESHHPQIKEALNVICVSLKFPNKTVAQVACSMLNMLIHYVQRLQMYQADSPLRIIQILIATITHLLPSTEASSYEQDKRLVVSLLLCLLDWIMALPLKTLLQPLHTTGAENDKTERSVLNCIYKVLHGCVYGSQCFSNPKYFPLSLSDLACVDYDPFMHLESLKEPEPLHSPDSERSSKLQPVTEVKTHMQQGLISVAARTVITHLVNHLGHYPMSGGPAMLTSQVCENNDNPYSESPELSPELFENPNLQFFVLNNTSLVSCIQIQAEDDMPGGGLSAGLASANSNVRIIVRDLSGKYSWDSAILYGPSSLCGSSQQTSFALSLSQQDKPEDVFSSFEHVEDVSARDGITLQVKRKFRDTVPTWDTIRDEEDALDELLQYLGVTSPECLQRTGVSLNIPAPQPVCISEKQENDVINAILKQHTEEREFVEKHFNDLNMRAMEQDEPTSQKPQSAFYYCRLLLSILGMNSWDKRRSFHLLKKNEKLLRELRNLDSRQCRETHKIAVFYVAEGQEDKHSILTNTGGSQAYEDFVAGLGWEVNLTNHCGFMGGLQKNKSTGLTTPYFATSTVEVMFHVSTRMPSDSDDSLTKKLRHLGNDEVHIVWSEHTRDYRRGIIPTEFGDVLIVIYPMKNHMFSIQIMKKPEVPFFGPLFDGAIVNGKILPIMVRATAINASRALKSLIPLYQNFYEERARYLQTIVQHHLEPTTFEDFAAQVFCPAPYHHLPSETGFCPETQPGETPAAAATAQVDGTDLASPMSPRTSKSRMSMKLRRSSGSANKS</sequence>
<evidence type="ECO:0000256" key="1">
    <source>
        <dbReference type="ARBA" id="ARBA00022468"/>
    </source>
</evidence>
<dbReference type="EMBL" id="KZ505727">
    <property type="protein sequence ID" value="PKU46124.1"/>
    <property type="molecule type" value="Genomic_DNA"/>
</dbReference>
<dbReference type="GO" id="GO:0005737">
    <property type="term" value="C:cytoplasm"/>
    <property type="evidence" value="ECO:0007669"/>
    <property type="project" value="TreeGrafter"/>
</dbReference>
<evidence type="ECO:0000256" key="3">
    <source>
        <dbReference type="SAM" id="MobiDB-lite"/>
    </source>
</evidence>
<feature type="compositionally biased region" description="Basic and acidic residues" evidence="3">
    <location>
        <begin position="467"/>
        <end position="484"/>
    </location>
</feature>
<dbReference type="PANTHER" id="PTHR10063">
    <property type="entry name" value="TUBERIN"/>
    <property type="match status" value="1"/>
</dbReference>
<gene>
    <name evidence="5" type="ORF">llap_3562</name>
</gene>
<dbReference type="InterPro" id="IPR016024">
    <property type="entry name" value="ARM-type_fold"/>
</dbReference>
<feature type="compositionally biased region" description="Basic and acidic residues" evidence="3">
    <location>
        <begin position="345"/>
        <end position="365"/>
    </location>
</feature>
<feature type="region of interest" description="Disordered" evidence="3">
    <location>
        <begin position="467"/>
        <end position="491"/>
    </location>
</feature>
<dbReference type="Gene3D" id="3.40.50.11210">
    <property type="entry name" value="Rap/Ran-GAP"/>
    <property type="match status" value="1"/>
</dbReference>
<name>A0A2I0UJ94_LIMLA</name>
<reference evidence="6" key="1">
    <citation type="submission" date="2017-11" db="EMBL/GenBank/DDBJ databases">
        <authorList>
            <person name="Lima N.C."/>
            <person name="Parody-Merino A.M."/>
            <person name="Battley P.F."/>
            <person name="Fidler A.E."/>
            <person name="Prosdocimi F."/>
        </authorList>
    </citation>
    <scope>NUCLEOTIDE SEQUENCE [LARGE SCALE GENOMIC DNA]</scope>
</reference>
<feature type="compositionally biased region" description="Polar residues" evidence="3">
    <location>
        <begin position="981"/>
        <end position="1003"/>
    </location>
</feature>
<keyword evidence="1" id="KW-0343">GTPase activation</keyword>